<name>A0A0M0KM68_ALKHA</name>
<organism evidence="1">
    <name type="scientific">Halalkalibacterium halodurans</name>
    <name type="common">Bacillus halodurans</name>
    <dbReference type="NCBI Taxonomy" id="86665"/>
    <lineage>
        <taxon>Bacteria</taxon>
        <taxon>Bacillati</taxon>
        <taxon>Bacillota</taxon>
        <taxon>Bacilli</taxon>
        <taxon>Bacillales</taxon>
        <taxon>Bacillaceae</taxon>
        <taxon>Halalkalibacterium (ex Joshi et al. 2022)</taxon>
    </lineage>
</organism>
<dbReference type="PATRIC" id="fig|136160.3.peg.3331"/>
<protein>
    <recommendedName>
        <fullName evidence="2">DUF3199 family protein</fullName>
    </recommendedName>
</protein>
<evidence type="ECO:0008006" key="2">
    <source>
        <dbReference type="Google" id="ProtNLM"/>
    </source>
</evidence>
<dbReference type="InterPro" id="IPR036558">
    <property type="entry name" value="YqbG-like_sf"/>
</dbReference>
<dbReference type="CDD" id="cd08053">
    <property type="entry name" value="Yqbg"/>
    <property type="match status" value="1"/>
</dbReference>
<reference evidence="1" key="1">
    <citation type="submission" date="2015-08" db="EMBL/GenBank/DDBJ databases">
        <title>Complete DNA Sequence of Pseudomonas syringae pv. actinidiae, the Causal Agent of Kiwifruit Canker Disease.</title>
        <authorList>
            <person name="Rikkerink E.H.A."/>
            <person name="Fineran P.C."/>
        </authorList>
    </citation>
    <scope>NUCLEOTIDE SEQUENCE</scope>
    <source>
        <strain evidence="1">DSM 13666</strain>
    </source>
</reference>
<gene>
    <name evidence="1" type="ORF">AMD02_14340</name>
</gene>
<accession>A0A0M0KM68</accession>
<dbReference type="Gene3D" id="1.10.3230.10">
    <property type="entry name" value="YqbG-like"/>
    <property type="match status" value="1"/>
</dbReference>
<sequence>MAIITPKDVKEYTTFPRVKNRPDRLLEQDILEAEVEIEEVTGHLFTDPKYDPLPPRVKLAAIKLAQFYALVNSDENLARGVKQERFENYSYTLADGQSIAKPDIGALLAKYSEKEGGKKGVRMRMTSI</sequence>
<dbReference type="Pfam" id="PF11436">
    <property type="entry name" value="DUF3199"/>
    <property type="match status" value="1"/>
</dbReference>
<dbReference type="AlphaFoldDB" id="A0A0M0KM68"/>
<proteinExistence type="predicted"/>
<comment type="caution">
    <text evidence="1">The sequence shown here is derived from an EMBL/GenBank/DDBJ whole genome shotgun (WGS) entry which is preliminary data.</text>
</comment>
<dbReference type="SUPFAM" id="SSF116915">
    <property type="entry name" value="Hypothetical protein YqbG"/>
    <property type="match status" value="1"/>
</dbReference>
<dbReference type="RefSeq" id="WP_053431744.1">
    <property type="nucleotide sequence ID" value="NZ_LILD02000002.1"/>
</dbReference>
<evidence type="ECO:0000313" key="1">
    <source>
        <dbReference type="EMBL" id="KOO39895.1"/>
    </source>
</evidence>
<dbReference type="EMBL" id="LILD01000001">
    <property type="protein sequence ID" value="KOO39895.1"/>
    <property type="molecule type" value="Genomic_DNA"/>
</dbReference>
<dbReference type="InterPro" id="IPR013514">
    <property type="entry name" value="DUF3199_YqbG"/>
</dbReference>